<reference evidence="2" key="1">
    <citation type="submission" date="2023-07" db="EMBL/GenBank/DDBJ databases">
        <authorList>
            <consortium name="CYATHOMIX"/>
        </authorList>
    </citation>
    <scope>NUCLEOTIDE SEQUENCE</scope>
    <source>
        <strain evidence="2">N/A</strain>
    </source>
</reference>
<evidence type="ECO:0000313" key="3">
    <source>
        <dbReference type="Proteomes" id="UP001176961"/>
    </source>
</evidence>
<organism evidence="2 3">
    <name type="scientific">Cylicocyclus nassatus</name>
    <name type="common">Nematode worm</name>
    <dbReference type="NCBI Taxonomy" id="53992"/>
    <lineage>
        <taxon>Eukaryota</taxon>
        <taxon>Metazoa</taxon>
        <taxon>Ecdysozoa</taxon>
        <taxon>Nematoda</taxon>
        <taxon>Chromadorea</taxon>
        <taxon>Rhabditida</taxon>
        <taxon>Rhabditina</taxon>
        <taxon>Rhabditomorpha</taxon>
        <taxon>Strongyloidea</taxon>
        <taxon>Strongylidae</taxon>
        <taxon>Cylicocyclus</taxon>
    </lineage>
</organism>
<feature type="transmembrane region" description="Helical" evidence="1">
    <location>
        <begin position="38"/>
        <end position="58"/>
    </location>
</feature>
<keyword evidence="1" id="KW-1133">Transmembrane helix</keyword>
<keyword evidence="3" id="KW-1185">Reference proteome</keyword>
<dbReference type="EMBL" id="CATQJL010000001">
    <property type="protein sequence ID" value="CAJ0590778.1"/>
    <property type="molecule type" value="Genomic_DNA"/>
</dbReference>
<name>A0AA36DND5_CYLNA</name>
<dbReference type="AlphaFoldDB" id="A0AA36DND5"/>
<gene>
    <name evidence="2" type="ORF">CYNAS_LOCUS2761</name>
</gene>
<comment type="caution">
    <text evidence="2">The sequence shown here is derived from an EMBL/GenBank/DDBJ whole genome shotgun (WGS) entry which is preliminary data.</text>
</comment>
<keyword evidence="1" id="KW-0812">Transmembrane</keyword>
<evidence type="ECO:0000256" key="1">
    <source>
        <dbReference type="SAM" id="Phobius"/>
    </source>
</evidence>
<accession>A0AA36DND5</accession>
<dbReference type="Proteomes" id="UP001176961">
    <property type="component" value="Unassembled WGS sequence"/>
</dbReference>
<sequence length="60" mass="7379">MLFCHFPFREKSVSRFPCFIAVDVRCDVVLFFSQELFYFFRLAGFLLLSKFWELYFFITI</sequence>
<keyword evidence="1" id="KW-0472">Membrane</keyword>
<protein>
    <submittedName>
        <fullName evidence="2">Uncharacterized protein</fullName>
    </submittedName>
</protein>
<evidence type="ECO:0000313" key="2">
    <source>
        <dbReference type="EMBL" id="CAJ0590778.1"/>
    </source>
</evidence>
<feature type="non-terminal residue" evidence="2">
    <location>
        <position position="60"/>
    </location>
</feature>
<proteinExistence type="predicted"/>